<dbReference type="InterPro" id="IPR036615">
    <property type="entry name" value="Mur_ligase_C_dom_sf"/>
</dbReference>
<dbReference type="Pfam" id="PF02875">
    <property type="entry name" value="Mur_ligase_C"/>
    <property type="match status" value="1"/>
</dbReference>
<reference evidence="6 7" key="1">
    <citation type="submission" date="2019-10" db="EMBL/GenBank/DDBJ databases">
        <title>New species of Slilvanegrellaceae.</title>
        <authorList>
            <person name="Pitt A."/>
            <person name="Hahn M.W."/>
        </authorList>
    </citation>
    <scope>NUCLEOTIDE SEQUENCE [LARGE SCALE GENOMIC DNA]</scope>
    <source>
        <strain evidence="6 7">SP-Ram-0.45-NSY-1</strain>
    </source>
</reference>
<organism evidence="6 7">
    <name type="scientific">Silvanigrella paludirubra</name>
    <dbReference type="NCBI Taxonomy" id="2499159"/>
    <lineage>
        <taxon>Bacteria</taxon>
        <taxon>Pseudomonadati</taxon>
        <taxon>Bdellovibrionota</taxon>
        <taxon>Oligoflexia</taxon>
        <taxon>Silvanigrellales</taxon>
        <taxon>Silvanigrellaceae</taxon>
        <taxon>Silvanigrella</taxon>
    </lineage>
</organism>
<dbReference type="InterPro" id="IPR004101">
    <property type="entry name" value="Mur_ligase_C"/>
</dbReference>
<dbReference type="Pfam" id="PF08245">
    <property type="entry name" value="Mur_ligase_M"/>
    <property type="match status" value="1"/>
</dbReference>
<feature type="domain" description="Mur ligase C-terminal" evidence="4">
    <location>
        <begin position="367"/>
        <end position="444"/>
    </location>
</feature>
<evidence type="ECO:0000259" key="4">
    <source>
        <dbReference type="Pfam" id="PF02875"/>
    </source>
</evidence>
<keyword evidence="7" id="KW-1185">Reference proteome</keyword>
<dbReference type="PANTHER" id="PTHR43024:SF1">
    <property type="entry name" value="UDP-N-ACETYLMURAMOYL-TRIPEPTIDE--D-ALANYL-D-ALANINE LIGASE"/>
    <property type="match status" value="1"/>
</dbReference>
<evidence type="ECO:0000256" key="3">
    <source>
        <dbReference type="ARBA" id="ARBA00022840"/>
    </source>
</evidence>
<proteinExistence type="predicted"/>
<keyword evidence="1" id="KW-0436">Ligase</keyword>
<dbReference type="AlphaFoldDB" id="A0A6N6VRY3"/>
<dbReference type="Gene3D" id="3.40.1390.10">
    <property type="entry name" value="MurE/MurF, N-terminal domain"/>
    <property type="match status" value="1"/>
</dbReference>
<evidence type="ECO:0008006" key="8">
    <source>
        <dbReference type="Google" id="ProtNLM"/>
    </source>
</evidence>
<keyword evidence="3" id="KW-0067">ATP-binding</keyword>
<feature type="domain" description="Mur ligase central" evidence="5">
    <location>
        <begin position="117"/>
        <end position="343"/>
    </location>
</feature>
<dbReference type="EMBL" id="WFLM01000004">
    <property type="protein sequence ID" value="KAB8037843.1"/>
    <property type="molecule type" value="Genomic_DNA"/>
</dbReference>
<dbReference type="OrthoDB" id="5288039at2"/>
<evidence type="ECO:0000256" key="2">
    <source>
        <dbReference type="ARBA" id="ARBA00022741"/>
    </source>
</evidence>
<dbReference type="SUPFAM" id="SSF53244">
    <property type="entry name" value="MurD-like peptide ligases, peptide-binding domain"/>
    <property type="match status" value="1"/>
</dbReference>
<dbReference type="RefSeq" id="WP_153420920.1">
    <property type="nucleotide sequence ID" value="NZ_WFLM01000004.1"/>
</dbReference>
<dbReference type="GO" id="GO:0005524">
    <property type="term" value="F:ATP binding"/>
    <property type="evidence" value="ECO:0007669"/>
    <property type="project" value="UniProtKB-KW"/>
</dbReference>
<evidence type="ECO:0000313" key="6">
    <source>
        <dbReference type="EMBL" id="KAB8037843.1"/>
    </source>
</evidence>
<dbReference type="InterPro" id="IPR013221">
    <property type="entry name" value="Mur_ligase_cen"/>
</dbReference>
<dbReference type="InterPro" id="IPR036565">
    <property type="entry name" value="Mur-like_cat_sf"/>
</dbReference>
<evidence type="ECO:0000259" key="5">
    <source>
        <dbReference type="Pfam" id="PF08245"/>
    </source>
</evidence>
<accession>A0A6N6VRY3</accession>
<evidence type="ECO:0000256" key="1">
    <source>
        <dbReference type="ARBA" id="ARBA00022598"/>
    </source>
</evidence>
<keyword evidence="2" id="KW-0547">Nucleotide-binding</keyword>
<protein>
    <recommendedName>
        <fullName evidence="8">UDP-N-acetylmuramoyl-tripeptide--D-alanyl-D-alanine ligase</fullName>
    </recommendedName>
</protein>
<dbReference type="InterPro" id="IPR051046">
    <property type="entry name" value="MurCDEF_CellWall_CoF430Synth"/>
</dbReference>
<evidence type="ECO:0000313" key="7">
    <source>
        <dbReference type="Proteomes" id="UP000437748"/>
    </source>
</evidence>
<dbReference type="SUPFAM" id="SSF63418">
    <property type="entry name" value="MurE/MurF N-terminal domain"/>
    <property type="match status" value="1"/>
</dbReference>
<name>A0A6N6VRY3_9BACT</name>
<dbReference type="Gene3D" id="3.90.190.20">
    <property type="entry name" value="Mur ligase, C-terminal domain"/>
    <property type="match status" value="1"/>
</dbReference>
<dbReference type="Proteomes" id="UP000437748">
    <property type="component" value="Unassembled WGS sequence"/>
</dbReference>
<dbReference type="InterPro" id="IPR035911">
    <property type="entry name" value="MurE/MurF_N"/>
</dbReference>
<comment type="caution">
    <text evidence="6">The sequence shown here is derived from an EMBL/GenBank/DDBJ whole genome shotgun (WGS) entry which is preliminary data.</text>
</comment>
<sequence length="516" mass="58702">MWPLTANEIYQVITKDSKKRNDFENIIIDGVCLDSRKVKPQLLFVAIEGERFDAHSFLEDCFSKGTQVALVNKNSSYLNNLSIENRKKCIEVENVLDKFREFAKFMRSRFSFPVIGVAGSNGKTTTKEMLASLLGGNQFKVTKTEKSENGFLGMAVTLCQQEHNKINPPNALVLEIGIDDIGAMEQHVALGTPDVSIITALGPEHLEHLINWETAAKEELIIFQNPNTKRVWQFEDDKILQAFEENLKSKKLGSNHFMNTENDFVVIEKNKLKTIFIDKESLLEHISQIIVWQVPEESSTESDIIFEIFSNINTLKLNGNIKFNVPLPGKHNAANFALAFATAIMQNRSLNEIVSGWSQFVSPPMRSRVTTLKNGIILFNDCYNSSPMSLEAALQSIENKEWKEKNKVVILGDMLDLGGESKYWHEKVFNSLKNIQNAYLCLYGSAMYDCYKLLKEKEDTLISNNNTRLFWRAADEEPSQFLTDIDVNFSDYVILVKGSRGMKLDRVVKSIEEKYC</sequence>
<dbReference type="SUPFAM" id="SSF53623">
    <property type="entry name" value="MurD-like peptide ligases, catalytic domain"/>
    <property type="match status" value="1"/>
</dbReference>
<dbReference type="PANTHER" id="PTHR43024">
    <property type="entry name" value="UDP-N-ACETYLMURAMOYL-TRIPEPTIDE--D-ALANYL-D-ALANINE LIGASE"/>
    <property type="match status" value="1"/>
</dbReference>
<dbReference type="GO" id="GO:0016881">
    <property type="term" value="F:acid-amino acid ligase activity"/>
    <property type="evidence" value="ECO:0007669"/>
    <property type="project" value="InterPro"/>
</dbReference>
<gene>
    <name evidence="6" type="ORF">GCL60_11755</name>
</gene>
<dbReference type="Gene3D" id="3.40.1190.10">
    <property type="entry name" value="Mur-like, catalytic domain"/>
    <property type="match status" value="1"/>
</dbReference>